<proteinExistence type="inferred from homology"/>
<dbReference type="Proteomes" id="UP000078225">
    <property type="component" value="Unassembled WGS sequence"/>
</dbReference>
<reference evidence="4" key="1">
    <citation type="submission" date="2016-05" db="EMBL/GenBank/DDBJ databases">
        <authorList>
            <person name="Behera P."/>
            <person name="Vaishampayan P."/>
            <person name="Singh N."/>
            <person name="Raina V."/>
            <person name="Suar M."/>
            <person name="Pattnaik A."/>
            <person name="Rastogi G."/>
        </authorList>
    </citation>
    <scope>NUCLEOTIDE SEQUENCE [LARGE SCALE GENOMIC DNA]</scope>
    <source>
        <strain evidence="4">MP23</strain>
    </source>
</reference>
<dbReference type="EMBL" id="LYRP01000001">
    <property type="protein sequence ID" value="OAT78423.1"/>
    <property type="molecule type" value="Genomic_DNA"/>
</dbReference>
<dbReference type="Pfam" id="PF26518">
    <property type="entry name" value="YciY"/>
    <property type="match status" value="1"/>
</dbReference>
<evidence type="ECO:0000313" key="4">
    <source>
        <dbReference type="Proteomes" id="UP000078225"/>
    </source>
</evidence>
<comment type="similarity">
    <text evidence="1">Belongs to the YciY family.</text>
</comment>
<dbReference type="InterPro" id="IPR049586">
    <property type="entry name" value="YciY"/>
</dbReference>
<accession>A0A1B7L7V7</accession>
<gene>
    <name evidence="3" type="ORF">A9B99_01415</name>
</gene>
<dbReference type="AlphaFoldDB" id="A0A1B7L7V7"/>
<evidence type="ECO:0000256" key="2">
    <source>
        <dbReference type="ARBA" id="ARBA00044192"/>
    </source>
</evidence>
<dbReference type="NCBIfam" id="NF033701">
    <property type="entry name" value="yciY_fam"/>
    <property type="match status" value="1"/>
</dbReference>
<protein>
    <recommendedName>
        <fullName evidence="2">Uncharacterized protein YciY</fullName>
    </recommendedName>
</protein>
<organism evidence="3 4">
    <name type="scientific">Mangrovibacter phragmitis</name>
    <dbReference type="NCBI Taxonomy" id="1691903"/>
    <lineage>
        <taxon>Bacteria</taxon>
        <taxon>Pseudomonadati</taxon>
        <taxon>Pseudomonadota</taxon>
        <taxon>Gammaproteobacteria</taxon>
        <taxon>Enterobacterales</taxon>
        <taxon>Enterobacteriaceae</taxon>
        <taxon>Mangrovibacter</taxon>
    </lineage>
</organism>
<sequence>MKTAFRAITWAYNTLTCCIVSQYEMRHSRTEVGRWRMLRQSQRRKTRWLEAQSRRNMRIHAIRKCIVNRQRNSLLFSVYDI</sequence>
<dbReference type="STRING" id="1691903.A9B99_01415"/>
<evidence type="ECO:0000256" key="1">
    <source>
        <dbReference type="ARBA" id="ARBA00043959"/>
    </source>
</evidence>
<comment type="caution">
    <text evidence="3">The sequence shown here is derived from an EMBL/GenBank/DDBJ whole genome shotgun (WGS) entry which is preliminary data.</text>
</comment>
<name>A0A1B7L7V7_9ENTR</name>
<evidence type="ECO:0000313" key="3">
    <source>
        <dbReference type="EMBL" id="OAT78423.1"/>
    </source>
</evidence>
<keyword evidence="4" id="KW-1185">Reference proteome</keyword>